<feature type="region of interest" description="Disordered" evidence="1">
    <location>
        <begin position="103"/>
        <end position="130"/>
    </location>
</feature>
<proteinExistence type="predicted"/>
<dbReference type="EMBL" id="JAUYZG010000021">
    <property type="protein sequence ID" value="KAK2874827.1"/>
    <property type="molecule type" value="Genomic_DNA"/>
</dbReference>
<keyword evidence="3" id="KW-1185">Reference proteome</keyword>
<feature type="region of interest" description="Disordered" evidence="1">
    <location>
        <begin position="1"/>
        <end position="39"/>
    </location>
</feature>
<accession>A0AA88TGJ2</accession>
<name>A0AA88TGJ2_9TELE</name>
<organism evidence="2 3">
    <name type="scientific">Cirrhinus molitorella</name>
    <name type="common">mud carp</name>
    <dbReference type="NCBI Taxonomy" id="172907"/>
    <lineage>
        <taxon>Eukaryota</taxon>
        <taxon>Metazoa</taxon>
        <taxon>Chordata</taxon>
        <taxon>Craniata</taxon>
        <taxon>Vertebrata</taxon>
        <taxon>Euteleostomi</taxon>
        <taxon>Actinopterygii</taxon>
        <taxon>Neopterygii</taxon>
        <taxon>Teleostei</taxon>
        <taxon>Ostariophysi</taxon>
        <taxon>Cypriniformes</taxon>
        <taxon>Cyprinidae</taxon>
        <taxon>Labeoninae</taxon>
        <taxon>Labeonini</taxon>
        <taxon>Cirrhinus</taxon>
    </lineage>
</organism>
<reference evidence="2" key="1">
    <citation type="submission" date="2023-08" db="EMBL/GenBank/DDBJ databases">
        <title>Chromosome-level Genome Assembly of mud carp (Cirrhinus molitorella).</title>
        <authorList>
            <person name="Liu H."/>
        </authorList>
    </citation>
    <scope>NUCLEOTIDE SEQUENCE</scope>
    <source>
        <strain evidence="2">Prfri</strain>
        <tissue evidence="2">Muscle</tissue>
    </source>
</reference>
<evidence type="ECO:0000313" key="2">
    <source>
        <dbReference type="EMBL" id="KAK2874827.1"/>
    </source>
</evidence>
<protein>
    <submittedName>
        <fullName evidence="2">Uncharacterized protein</fullName>
    </submittedName>
</protein>
<dbReference type="AlphaFoldDB" id="A0AA88TGJ2"/>
<gene>
    <name evidence="2" type="ORF">Q8A67_021980</name>
</gene>
<feature type="compositionally biased region" description="Polar residues" evidence="1">
    <location>
        <begin position="19"/>
        <end position="31"/>
    </location>
</feature>
<sequence>MERGLNEAPRVAEREQPRPLSSSYHQRSQLLPGNGTARECSFPLRRVLEGINRSRPAGYPRQDTELEPLADASPEGLAFSSQLTLRAAPPQGGMVYTSLYGARSSTRPSGSLADVPATPGASGLSRFHGVSRSVTARKTVRHECARSP</sequence>
<dbReference type="Proteomes" id="UP001187343">
    <property type="component" value="Unassembled WGS sequence"/>
</dbReference>
<evidence type="ECO:0000256" key="1">
    <source>
        <dbReference type="SAM" id="MobiDB-lite"/>
    </source>
</evidence>
<feature type="region of interest" description="Disordered" evidence="1">
    <location>
        <begin position="51"/>
        <end position="70"/>
    </location>
</feature>
<comment type="caution">
    <text evidence="2">The sequence shown here is derived from an EMBL/GenBank/DDBJ whole genome shotgun (WGS) entry which is preliminary data.</text>
</comment>
<feature type="compositionally biased region" description="Basic and acidic residues" evidence="1">
    <location>
        <begin position="1"/>
        <end position="17"/>
    </location>
</feature>
<evidence type="ECO:0000313" key="3">
    <source>
        <dbReference type="Proteomes" id="UP001187343"/>
    </source>
</evidence>